<reference evidence="9" key="1">
    <citation type="journal article" date="2004" name="Science">
        <title>Reverse methanogenesis: testing the hypothesis with environmental genomics.</title>
        <authorList>
            <person name="Hallam S.J."/>
            <person name="Putnam N."/>
            <person name="Preston C.M."/>
            <person name="Detter J.C."/>
            <person name="Rokhsar D."/>
            <person name="Richardson P.M."/>
            <person name="DeLong E.F."/>
        </authorList>
    </citation>
    <scope>NUCLEOTIDE SEQUENCE</scope>
</reference>
<evidence type="ECO:0000256" key="2">
    <source>
        <dbReference type="ARBA" id="ARBA00002315"/>
    </source>
</evidence>
<dbReference type="InterPro" id="IPR042253">
    <property type="entry name" value="Pglycerate_mutase_ApgM_sf"/>
</dbReference>
<dbReference type="GO" id="GO:0046872">
    <property type="term" value="F:metal ion binding"/>
    <property type="evidence" value="ECO:0007669"/>
    <property type="project" value="InterPro"/>
</dbReference>
<keyword evidence="7" id="KW-0413">Isomerase</keyword>
<dbReference type="CDD" id="cd16011">
    <property type="entry name" value="iPGM_like"/>
    <property type="match status" value="1"/>
</dbReference>
<gene>
    <name evidence="9" type="ORF">GZ34G5_21</name>
</gene>
<comment type="similarity">
    <text evidence="4">Belongs to the BPG-independent phosphoglycerate mutase family. A-PGAM subfamily.</text>
</comment>
<sequence length="404" mass="44077">MLSMGMKYVILIGDGMADYPIPEHGGKTALQIANTPNLDSIATRGFCGLVRTIPEDMGAGSDIATLSILGYDPALYYTGRGPLEAMGMHTPLDDGDIAFRCNLITEVGGRIVDYSGGHITDEEARELIDALNEEFQEVAIKFYPGVSYRNVMVLKSTDCDSLEGGAPPHDIIGAQLEECLPKEELLRDIILTSRAILEKHEINMKRAARNERKANMVWLWSGGKKPVMPAFSELYGVSGSVVSGVYLIKGIGRCAGMDIIDVPGATGYFDTNYEGKVEYALRSLKAKDFVLVHVEAPDEAGHLRDLDLKVNAIEDFDALIVGKVLKGLADEFADVGYKILAMPDHYTPVSLGTHTKEPVPFAIFSSHAQSKMKKGGFDETSARNGELGLLDARAQDLMHLFFRN</sequence>
<organism evidence="9">
    <name type="scientific">Uncultured archaeon GZfos26G2</name>
    <dbReference type="NCBI Taxonomy" id="3386331"/>
    <lineage>
        <taxon>Archaea</taxon>
        <taxon>Methanobacteriati</taxon>
        <taxon>Methanobacteriota</taxon>
        <taxon>Stenosarchaea group</taxon>
        <taxon>Methanomicrobia</taxon>
        <taxon>Candidatus Methanophagales</taxon>
        <taxon>Candidatus Methanophagaceae</taxon>
        <taxon>Candidatus Methanophaga</taxon>
    </lineage>
</organism>
<evidence type="ECO:0000259" key="8">
    <source>
        <dbReference type="Pfam" id="PF01676"/>
    </source>
</evidence>
<comment type="function">
    <text evidence="2">Catalyzes the interconversion of 2-phosphoglycerate and 3-phosphoglycerate.</text>
</comment>
<dbReference type="PIRSF" id="PIRSF006392">
    <property type="entry name" value="IPGAM_arch"/>
    <property type="match status" value="1"/>
</dbReference>
<dbReference type="EMBL" id="AY714860">
    <property type="protein sequence ID" value="AAU83854.1"/>
    <property type="molecule type" value="Genomic_DNA"/>
</dbReference>
<dbReference type="Pfam" id="PF01676">
    <property type="entry name" value="Metalloenzyme"/>
    <property type="match status" value="1"/>
</dbReference>
<dbReference type="GO" id="GO:0004619">
    <property type="term" value="F:phosphoglycerate mutase activity"/>
    <property type="evidence" value="ECO:0007669"/>
    <property type="project" value="UniProtKB-EC"/>
</dbReference>
<keyword evidence="6" id="KW-0324">Glycolysis</keyword>
<dbReference type="AlphaFoldDB" id="Q649S3"/>
<evidence type="ECO:0000256" key="5">
    <source>
        <dbReference type="ARBA" id="ARBA00012026"/>
    </source>
</evidence>
<evidence type="ECO:0000256" key="7">
    <source>
        <dbReference type="ARBA" id="ARBA00023235"/>
    </source>
</evidence>
<evidence type="ECO:0000256" key="1">
    <source>
        <dbReference type="ARBA" id="ARBA00000370"/>
    </source>
</evidence>
<dbReference type="Gene3D" id="3.30.70.2130">
    <property type="entry name" value="Metalloenzyme domain"/>
    <property type="match status" value="1"/>
</dbReference>
<accession>Q649S3</accession>
<dbReference type="Gene3D" id="3.40.720.10">
    <property type="entry name" value="Alkaline Phosphatase, subunit A"/>
    <property type="match status" value="1"/>
</dbReference>
<evidence type="ECO:0000256" key="3">
    <source>
        <dbReference type="ARBA" id="ARBA00004798"/>
    </source>
</evidence>
<name>Q649S3_UNCAG</name>
<dbReference type="PANTHER" id="PTHR31209:SF4">
    <property type="entry name" value="2,3-BISPHOSPHOGLYCERATE-INDEPENDENT PHOSPHOGLYCERATE MUTASE"/>
    <property type="match status" value="1"/>
</dbReference>
<dbReference type="InterPro" id="IPR004456">
    <property type="entry name" value="Pglycerate_mutase_ApgM"/>
</dbReference>
<evidence type="ECO:0000256" key="4">
    <source>
        <dbReference type="ARBA" id="ARBA00005524"/>
    </source>
</evidence>
<dbReference type="EC" id="5.4.2.12" evidence="5"/>
<dbReference type="UniPathway" id="UPA00109">
    <property type="reaction ID" value="UER00186"/>
</dbReference>
<proteinExistence type="inferred from homology"/>
<dbReference type="NCBIfam" id="TIGR00306">
    <property type="entry name" value="apgM"/>
    <property type="match status" value="1"/>
</dbReference>
<dbReference type="GO" id="GO:0006096">
    <property type="term" value="P:glycolytic process"/>
    <property type="evidence" value="ECO:0007669"/>
    <property type="project" value="UniProtKB-UniPathway"/>
</dbReference>
<comment type="catalytic activity">
    <reaction evidence="1">
        <text>(2R)-2-phosphoglycerate = (2R)-3-phosphoglycerate</text>
        <dbReference type="Rhea" id="RHEA:15901"/>
        <dbReference type="ChEBI" id="CHEBI:58272"/>
        <dbReference type="ChEBI" id="CHEBI:58289"/>
        <dbReference type="EC" id="5.4.2.12"/>
    </reaction>
</comment>
<dbReference type="SUPFAM" id="SSF53649">
    <property type="entry name" value="Alkaline phosphatase-like"/>
    <property type="match status" value="1"/>
</dbReference>
<protein>
    <recommendedName>
        <fullName evidence="5">phosphoglycerate mutase (2,3-diphosphoglycerate-independent)</fullName>
        <ecNumber evidence="5">5.4.2.12</ecNumber>
    </recommendedName>
</protein>
<comment type="pathway">
    <text evidence="3">Carbohydrate degradation; glycolysis; pyruvate from D-glyceraldehyde 3-phosphate: step 3/5.</text>
</comment>
<dbReference type="PANTHER" id="PTHR31209">
    <property type="entry name" value="COFACTOR-INDEPENDENT PHOSPHOGLYCERATE MUTASE"/>
    <property type="match status" value="1"/>
</dbReference>
<dbReference type="InterPro" id="IPR006124">
    <property type="entry name" value="Metalloenzyme"/>
</dbReference>
<dbReference type="InterPro" id="IPR023665">
    <property type="entry name" value="ApgAM_prokaryotes"/>
</dbReference>
<dbReference type="NCBIfam" id="TIGR02535">
    <property type="entry name" value="hyp_Hser_kinase"/>
    <property type="match status" value="1"/>
</dbReference>
<reference evidence="9" key="2">
    <citation type="submission" date="2004-08" db="EMBL/GenBank/DDBJ databases">
        <authorList>
            <person name="Putnam N."/>
            <person name="Detter J.C."/>
            <person name="Richardson P.M."/>
            <person name="Rokhsar D."/>
        </authorList>
    </citation>
    <scope>NUCLEOTIDE SEQUENCE</scope>
</reference>
<evidence type="ECO:0000256" key="6">
    <source>
        <dbReference type="ARBA" id="ARBA00023152"/>
    </source>
</evidence>
<dbReference type="NCBIfam" id="NF003242">
    <property type="entry name" value="PRK04200.1"/>
    <property type="match status" value="1"/>
</dbReference>
<dbReference type="InterPro" id="IPR017850">
    <property type="entry name" value="Alkaline_phosphatase_core_sf"/>
</dbReference>
<dbReference type="Pfam" id="PF10143">
    <property type="entry name" value="PhosphMutase"/>
    <property type="match status" value="1"/>
</dbReference>
<evidence type="ECO:0000313" key="9">
    <source>
        <dbReference type="EMBL" id="AAU83854.1"/>
    </source>
</evidence>
<feature type="domain" description="Metalloenzyme" evidence="8">
    <location>
        <begin position="6"/>
        <end position="394"/>
    </location>
</feature>